<name>A0A7K0DFE0_9NOCA</name>
<gene>
    <name evidence="2" type="ORF">NRB56_00610</name>
</gene>
<dbReference type="SUPFAM" id="SSF51679">
    <property type="entry name" value="Bacterial luciferase-like"/>
    <property type="match status" value="1"/>
</dbReference>
<dbReference type="RefSeq" id="WP_153338496.1">
    <property type="nucleotide sequence ID" value="NZ_WEGI01000001.1"/>
</dbReference>
<keyword evidence="3" id="KW-1185">Reference proteome</keyword>
<evidence type="ECO:0000313" key="2">
    <source>
        <dbReference type="EMBL" id="MQY24513.1"/>
    </source>
</evidence>
<dbReference type="GO" id="GO:0016705">
    <property type="term" value="F:oxidoreductase activity, acting on paired donors, with incorporation or reduction of molecular oxygen"/>
    <property type="evidence" value="ECO:0007669"/>
    <property type="project" value="InterPro"/>
</dbReference>
<accession>A0A7K0DFE0</accession>
<dbReference type="AlphaFoldDB" id="A0A7K0DFE0"/>
<dbReference type="Gene3D" id="3.20.20.30">
    <property type="entry name" value="Luciferase-like domain"/>
    <property type="match status" value="2"/>
</dbReference>
<dbReference type="EMBL" id="WEGI01000001">
    <property type="protein sequence ID" value="MQY24513.1"/>
    <property type="molecule type" value="Genomic_DNA"/>
</dbReference>
<comment type="caution">
    <text evidence="2">The sequence shown here is derived from an EMBL/GenBank/DDBJ whole genome shotgun (WGS) entry which is preliminary data.</text>
</comment>
<dbReference type="InterPro" id="IPR050564">
    <property type="entry name" value="F420-G6PD/mer"/>
</dbReference>
<dbReference type="InterPro" id="IPR011251">
    <property type="entry name" value="Luciferase-like_dom"/>
</dbReference>
<proteinExistence type="predicted"/>
<feature type="domain" description="Luciferase-like" evidence="1">
    <location>
        <begin position="12"/>
        <end position="102"/>
    </location>
</feature>
<organism evidence="2 3">
    <name type="scientific">Nocardia aurantia</name>
    <dbReference type="NCBI Taxonomy" id="2585199"/>
    <lineage>
        <taxon>Bacteria</taxon>
        <taxon>Bacillati</taxon>
        <taxon>Actinomycetota</taxon>
        <taxon>Actinomycetes</taxon>
        <taxon>Mycobacteriales</taxon>
        <taxon>Nocardiaceae</taxon>
        <taxon>Nocardia</taxon>
    </lineage>
</organism>
<dbReference type="PANTHER" id="PTHR43244:SF2">
    <property type="entry name" value="CONSERVED HYPOTHETICAL ALANINE AND PROLINE-RICH PROTEIN"/>
    <property type="match status" value="1"/>
</dbReference>
<protein>
    <recommendedName>
        <fullName evidence="1">Luciferase-like domain-containing protein</fullName>
    </recommendedName>
</protein>
<reference evidence="2 3" key="1">
    <citation type="submission" date="2019-10" db="EMBL/GenBank/DDBJ databases">
        <title>Nocardia macrotermitis sp. nov. and Nocardia aurantia sp. nov., isolated from the gut of fungus growing-termite Macrotermes natalensis.</title>
        <authorList>
            <person name="Benndorf R."/>
            <person name="Schwitalla J."/>
            <person name="Martin K."/>
            <person name="De Beer W."/>
            <person name="Kaster A.-K."/>
            <person name="Vollmers J."/>
            <person name="Poulsen M."/>
            <person name="Beemelmanns C."/>
        </authorList>
    </citation>
    <scope>NUCLEOTIDE SEQUENCE [LARGE SCALE GENOMIC DNA]</scope>
    <source>
        <strain evidence="2 3">RB56</strain>
    </source>
</reference>
<dbReference type="PANTHER" id="PTHR43244">
    <property type="match status" value="1"/>
</dbReference>
<dbReference type="InterPro" id="IPR036661">
    <property type="entry name" value="Luciferase-like_sf"/>
</dbReference>
<evidence type="ECO:0000259" key="1">
    <source>
        <dbReference type="Pfam" id="PF00296"/>
    </source>
</evidence>
<dbReference type="OrthoDB" id="5241778at2"/>
<dbReference type="Pfam" id="PF00296">
    <property type="entry name" value="Bac_luciferase"/>
    <property type="match status" value="1"/>
</dbReference>
<dbReference type="Proteomes" id="UP000431401">
    <property type="component" value="Unassembled WGS sequence"/>
</dbReference>
<evidence type="ECO:0000313" key="3">
    <source>
        <dbReference type="Proteomes" id="UP000431401"/>
    </source>
</evidence>
<sequence>MALRFGLMSVPGSAAEWLRTARTAEQDGYHTLLLPDTVYTLSPFPALAAAAAVTTELRLRPNVLADPLRLAPETVRETAALQLLSDGRFELGLGVGRPDTDTQLRKLGRAAGSTAERRTRLLATAASVRAEVDPAPPIVIAAGGPKMLAAAATAADRILLATGPQATEEDLNSLVAHVGDSAADRPAELGPVALSLQIAGIGDRLNAFVAAQGLNAADLREAGSIAVLPEDPAAIADILTGRRDKFGIDEVIVPAELVDLFAPALARLR</sequence>